<proteinExistence type="predicted"/>
<dbReference type="InterPro" id="IPR029056">
    <property type="entry name" value="Ribokinase-like"/>
</dbReference>
<keyword evidence="3" id="KW-1185">Reference proteome</keyword>
<keyword evidence="2" id="KW-0808">Transferase</keyword>
<evidence type="ECO:0000313" key="2">
    <source>
        <dbReference type="EMBL" id="MCS3919599.1"/>
    </source>
</evidence>
<evidence type="ECO:0000313" key="3">
    <source>
        <dbReference type="Proteomes" id="UP001204798"/>
    </source>
</evidence>
<organism evidence="2 3">
    <name type="scientific">Candidatus Fervidibacter sacchari</name>
    <dbReference type="NCBI Taxonomy" id="1448929"/>
    <lineage>
        <taxon>Bacteria</taxon>
        <taxon>Candidatus Fervidibacterota</taxon>
        <taxon>Candidatus Fervidibacter</taxon>
    </lineage>
</organism>
<reference evidence="2 3" key="1">
    <citation type="submission" date="2022-08" db="EMBL/GenBank/DDBJ databases">
        <title>Bacterial and archaeal communities from various locations to study Microbial Dark Matter (Phase II).</title>
        <authorList>
            <person name="Stepanauskas R."/>
        </authorList>
    </citation>
    <scope>NUCLEOTIDE SEQUENCE [LARGE SCALE GENOMIC DNA]</scope>
    <source>
        <strain evidence="2 3">PD1</strain>
    </source>
</reference>
<sequence>MNGLRQNDEGALACTKVGAQPSMPTRDEVEKFLRSQTLP</sequence>
<comment type="caution">
    <text evidence="2">The sequence shown here is derived from an EMBL/GenBank/DDBJ whole genome shotgun (WGS) entry which is preliminary data.</text>
</comment>
<feature type="region of interest" description="Disordered" evidence="1">
    <location>
        <begin position="19"/>
        <end position="39"/>
    </location>
</feature>
<dbReference type="Proteomes" id="UP001204798">
    <property type="component" value="Unassembled WGS sequence"/>
</dbReference>
<dbReference type="EMBL" id="JANUCP010000003">
    <property type="protein sequence ID" value="MCS3919599.1"/>
    <property type="molecule type" value="Genomic_DNA"/>
</dbReference>
<name>A0ABT2EPH6_9BACT</name>
<protein>
    <submittedName>
        <fullName evidence="2">Sugar/nucleoside kinase (Ribokinase family)</fullName>
    </submittedName>
</protein>
<gene>
    <name evidence="2" type="ORF">M2350_002012</name>
</gene>
<dbReference type="Gene3D" id="3.40.1190.20">
    <property type="match status" value="1"/>
</dbReference>
<keyword evidence="2" id="KW-0418">Kinase</keyword>
<accession>A0ABT2EPH6</accession>
<dbReference type="GO" id="GO:0016301">
    <property type="term" value="F:kinase activity"/>
    <property type="evidence" value="ECO:0007669"/>
    <property type="project" value="UniProtKB-KW"/>
</dbReference>
<evidence type="ECO:0000256" key="1">
    <source>
        <dbReference type="SAM" id="MobiDB-lite"/>
    </source>
</evidence>